<dbReference type="AlphaFoldDB" id="A0AAD7QPW8"/>
<feature type="domain" description="Sfi1 spindle body" evidence="2">
    <location>
        <begin position="227"/>
        <end position="743"/>
    </location>
</feature>
<dbReference type="EMBL" id="JARPMG010000007">
    <property type="protein sequence ID" value="KAJ8099138.1"/>
    <property type="molecule type" value="Genomic_DNA"/>
</dbReference>
<organism evidence="3 4">
    <name type="scientific">Lipomyces tetrasporus</name>
    <dbReference type="NCBI Taxonomy" id="54092"/>
    <lineage>
        <taxon>Eukaryota</taxon>
        <taxon>Fungi</taxon>
        <taxon>Dikarya</taxon>
        <taxon>Ascomycota</taxon>
        <taxon>Saccharomycotina</taxon>
        <taxon>Lipomycetes</taxon>
        <taxon>Lipomycetales</taxon>
        <taxon>Lipomycetaceae</taxon>
        <taxon>Lipomyces</taxon>
    </lineage>
</organism>
<dbReference type="RefSeq" id="XP_056042588.1">
    <property type="nucleotide sequence ID" value="XM_056184340.1"/>
</dbReference>
<dbReference type="InterPro" id="IPR013665">
    <property type="entry name" value="Sfi1_dom"/>
</dbReference>
<dbReference type="Proteomes" id="UP001217417">
    <property type="component" value="Unassembled WGS sequence"/>
</dbReference>
<evidence type="ECO:0000313" key="3">
    <source>
        <dbReference type="EMBL" id="KAJ8099138.1"/>
    </source>
</evidence>
<feature type="region of interest" description="Disordered" evidence="1">
    <location>
        <begin position="752"/>
        <end position="776"/>
    </location>
</feature>
<proteinExistence type="predicted"/>
<gene>
    <name evidence="3" type="ORF">POJ06DRAFT_128805</name>
</gene>
<evidence type="ECO:0000259" key="2">
    <source>
        <dbReference type="Pfam" id="PF08457"/>
    </source>
</evidence>
<dbReference type="Pfam" id="PF08457">
    <property type="entry name" value="Sfi1"/>
    <property type="match status" value="1"/>
</dbReference>
<reference evidence="3" key="1">
    <citation type="submission" date="2023-03" db="EMBL/GenBank/DDBJ databases">
        <title>Near-Complete genome sequence of Lipomyces tetrasporous NRRL Y-64009, an oleaginous yeast capable of growing on lignocellulosic hydrolysates.</title>
        <authorList>
            <consortium name="Lawrence Berkeley National Laboratory"/>
            <person name="Jagtap S.S."/>
            <person name="Liu J.-J."/>
            <person name="Walukiewicz H.E."/>
            <person name="Pangilinan J."/>
            <person name="Lipzen A."/>
            <person name="Ahrendt S."/>
            <person name="Koriabine M."/>
            <person name="Cobaugh K."/>
            <person name="Salamov A."/>
            <person name="Yoshinaga Y."/>
            <person name="Ng V."/>
            <person name="Daum C."/>
            <person name="Grigoriev I.V."/>
            <person name="Slininger P.J."/>
            <person name="Dien B.S."/>
            <person name="Jin Y.-S."/>
            <person name="Rao C.V."/>
        </authorList>
    </citation>
    <scope>NUCLEOTIDE SEQUENCE</scope>
    <source>
        <strain evidence="3">NRRL Y-64009</strain>
    </source>
</reference>
<sequence length="844" mass="99051">MPGGEDSGGYDDDDPSFTRVLPANLSHFNRDLSQIIHPLSADDQQALRPVLDKQHDVDVQYSLSDINILRSIVQLALRSQESTDANSFITIFKGYEAVLHRRRIDPSKDTFYFKLVVKLCRSDGNTWPEKFNNLLREINASLVSRKKPQLTARYKHFLLDLLRRKLQFWRARARDQKSRSRALRRAAVKYDNATLASQAFEIWRTKLRILSAQHDVLLEFVDHYEAKAYFERWRHKTNHVRASRDAAAIGFRKAAIFSKWRTKTRKLSHLNHLAAQLERARHGKILRHGMRTWIYKMYFRGAQQVYDHNLAQKYLDTWVLALCDIENLADRADIFRRDRVRRTVLATWTNTAARVSGLRHVATVFERRVRLRKTWLVWTRQLNLAYAAHELELVRSLSSVAHGLDTWRKRTAVAIQADVHYETSLMSRHLKRMREQLRAAVVVDLFDKRRKRNVLYAWVLHERAALLSRVHSRKLVAQSFKRWKRAAVRRIDHDRKTVKKVYGGINYRIASSALKTWRAKLHDVRQIESAARDRYELATKQKVLAKLVSALRQFRQFETTALDLRRANVLKFYMAVWRDRLRLRRHEHRENILHELLSRKRIQHCQHILESWVQRTTEKNDLAILADRYLEDSSRKLARGVLRMWRNRVIELGDFEAVAGQFDRARIMASTMTKWNGRKLAWDEMQHRAVVVYDINSLLRAQSILRRWNMSALQIGILTAKADVFAEKWWNTKTRGLFGRWVDATRERRRDREPDLAAAAAAAADEEEDDDDESDSGTVIAATSADELLTYTPTRRPRVAFAGVTNTPSVERWARLRNSPMYEGRRKLFVTPVTKNRRDVGRTV</sequence>
<keyword evidence="4" id="KW-1185">Reference proteome</keyword>
<evidence type="ECO:0000256" key="1">
    <source>
        <dbReference type="SAM" id="MobiDB-lite"/>
    </source>
</evidence>
<protein>
    <submittedName>
        <fullName evidence="3">Sfi1 spindle body protein-domain-containing protein</fullName>
    </submittedName>
</protein>
<evidence type="ECO:0000313" key="4">
    <source>
        <dbReference type="Proteomes" id="UP001217417"/>
    </source>
</evidence>
<comment type="caution">
    <text evidence="3">The sequence shown here is derived from an EMBL/GenBank/DDBJ whole genome shotgun (WGS) entry which is preliminary data.</text>
</comment>
<dbReference type="GeneID" id="80879506"/>
<accession>A0AAD7QPW8</accession>
<name>A0AAD7QPW8_9ASCO</name>
<feature type="compositionally biased region" description="Acidic residues" evidence="1">
    <location>
        <begin position="764"/>
        <end position="775"/>
    </location>
</feature>